<dbReference type="GeneID" id="113202748"/>
<reference evidence="2" key="1">
    <citation type="submission" date="2025-08" db="UniProtKB">
        <authorList>
            <consortium name="RefSeq"/>
        </authorList>
    </citation>
    <scope>IDENTIFICATION</scope>
    <source>
        <tissue evidence="2">Whole organism</tissue>
    </source>
</reference>
<proteinExistence type="predicted"/>
<dbReference type="PANTHER" id="PTHR23108">
    <property type="entry name" value="METHYLTRANSFERASE-RELATED"/>
    <property type="match status" value="1"/>
</dbReference>
<accession>A0A9C6U3T2</accession>
<dbReference type="PANTHER" id="PTHR23108:SF0">
    <property type="entry name" value="METHYLTRANSFERASE-LIKE PROTEIN 22"/>
    <property type="match status" value="1"/>
</dbReference>
<protein>
    <submittedName>
        <fullName evidence="2">Methyltransferase-like protein 22</fullName>
    </submittedName>
</protein>
<dbReference type="GO" id="GO:0008276">
    <property type="term" value="F:protein methyltransferase activity"/>
    <property type="evidence" value="ECO:0007669"/>
    <property type="project" value="InterPro"/>
</dbReference>
<organism evidence="1 2">
    <name type="scientific">Frankliniella occidentalis</name>
    <name type="common">Western flower thrips</name>
    <name type="synonym">Euthrips occidentalis</name>
    <dbReference type="NCBI Taxonomy" id="133901"/>
    <lineage>
        <taxon>Eukaryota</taxon>
        <taxon>Metazoa</taxon>
        <taxon>Ecdysozoa</taxon>
        <taxon>Arthropoda</taxon>
        <taxon>Hexapoda</taxon>
        <taxon>Insecta</taxon>
        <taxon>Pterygota</taxon>
        <taxon>Neoptera</taxon>
        <taxon>Paraneoptera</taxon>
        <taxon>Thysanoptera</taxon>
        <taxon>Terebrantia</taxon>
        <taxon>Thripoidea</taxon>
        <taxon>Thripidae</taxon>
        <taxon>Frankliniella</taxon>
    </lineage>
</organism>
<dbReference type="InterPro" id="IPR019410">
    <property type="entry name" value="Methyltransf_16"/>
</dbReference>
<dbReference type="InterPro" id="IPR029063">
    <property type="entry name" value="SAM-dependent_MTases_sf"/>
</dbReference>
<dbReference type="Pfam" id="PF10294">
    <property type="entry name" value="Methyltransf_16"/>
    <property type="match status" value="1"/>
</dbReference>
<evidence type="ECO:0000313" key="1">
    <source>
        <dbReference type="Proteomes" id="UP000504606"/>
    </source>
</evidence>
<dbReference type="Proteomes" id="UP000504606">
    <property type="component" value="Unplaced"/>
</dbReference>
<dbReference type="KEGG" id="foc:113202748"/>
<keyword evidence="1" id="KW-1185">Reference proteome</keyword>
<dbReference type="Gene3D" id="3.40.50.150">
    <property type="entry name" value="Vaccinia Virus protein VP39"/>
    <property type="match status" value="1"/>
</dbReference>
<dbReference type="OrthoDB" id="46564at2759"/>
<sequence length="283" mass="31617">MTAVGEHQVTSEIFSGMTVGPPGSEGYVTTKFYFRRPADPIAEAGQKQEAVEYDSDGDLILKRKGSEDVVHIKHSASTSLRMVGLQVWRGALLLADWALHYGPSLLRGATVLELGTGTGLTSIVAAMHAKEVVSTDVDLAGLLDLIKANIDLNRRLVKAKSTVLGLDFFSKEWSKEVMNKLTEVSVILAADVIYDVDLTEAFVESLVKIMNVKPKKTLYFALEKRYVFTTDDLDSVAPVYEHFVSYLEHVRPKSWTVEHVSLDFPQYFQYDRVKELVLWKITS</sequence>
<dbReference type="InterPro" id="IPR038899">
    <property type="entry name" value="METTL22"/>
</dbReference>
<dbReference type="SUPFAM" id="SSF53335">
    <property type="entry name" value="S-adenosyl-L-methionine-dependent methyltransferases"/>
    <property type="match status" value="1"/>
</dbReference>
<dbReference type="GO" id="GO:0005634">
    <property type="term" value="C:nucleus"/>
    <property type="evidence" value="ECO:0007669"/>
    <property type="project" value="TreeGrafter"/>
</dbReference>
<gene>
    <name evidence="2" type="primary">LOC113202748</name>
</gene>
<name>A0A9C6U3T2_FRAOC</name>
<dbReference type="CDD" id="cd02440">
    <property type="entry name" value="AdoMet_MTases"/>
    <property type="match status" value="1"/>
</dbReference>
<dbReference type="RefSeq" id="XP_052125680.1">
    <property type="nucleotide sequence ID" value="XM_052269720.1"/>
</dbReference>
<evidence type="ECO:0000313" key="2">
    <source>
        <dbReference type="RefSeq" id="XP_052125680.1"/>
    </source>
</evidence>
<dbReference type="AlphaFoldDB" id="A0A9C6U3T2"/>